<dbReference type="EMBL" id="ABJB011117737">
    <property type="status" value="NOT_ANNOTATED_CDS"/>
    <property type="molecule type" value="Genomic_DNA"/>
</dbReference>
<name>B7Q571_IXOSC</name>
<keyword evidence="1" id="KW-1133">Transmembrane helix</keyword>
<reference evidence="2 4" key="1">
    <citation type="submission" date="2008-03" db="EMBL/GenBank/DDBJ databases">
        <title>Annotation of Ixodes scapularis.</title>
        <authorList>
            <consortium name="Ixodes scapularis Genome Project Consortium"/>
            <person name="Caler E."/>
            <person name="Hannick L.I."/>
            <person name="Bidwell S."/>
            <person name="Joardar V."/>
            <person name="Thiagarajan M."/>
            <person name="Amedeo P."/>
            <person name="Galinsky K.J."/>
            <person name="Schobel S."/>
            <person name="Inman J."/>
            <person name="Hostetler J."/>
            <person name="Miller J."/>
            <person name="Hammond M."/>
            <person name="Megy K."/>
            <person name="Lawson D."/>
            <person name="Kodira C."/>
            <person name="Sutton G."/>
            <person name="Meyer J."/>
            <person name="Hill C.A."/>
            <person name="Birren B."/>
            <person name="Nene V."/>
            <person name="Collins F."/>
            <person name="Alarcon-Chaidez F."/>
            <person name="Wikel S."/>
            <person name="Strausberg R."/>
        </authorList>
    </citation>
    <scope>NUCLEOTIDE SEQUENCE [LARGE SCALE GENOMIC DNA]</scope>
    <source>
        <strain evidence="4">Wikel</strain>
        <strain evidence="2">Wikel colony</strain>
    </source>
</reference>
<accession>B7Q571</accession>
<dbReference type="InParanoid" id="B7Q571"/>
<sequence length="151" mass="17386">MSLVKLFEKKWHFFLLTCEFLYIGVTVISIKIKVLHPQVLDRFPLLNQWAFLGSSLWSATKLQRRALWGQSDVCSVLVRSIHPEKASLASESAEHGESRANTSQVDTCPVLLLSCFLCNLKLQKLLNQHEPRRIARVRQKGNCRRFMFGMV</sequence>
<protein>
    <submittedName>
        <fullName evidence="2 3">Uncharacterized protein</fullName>
    </submittedName>
</protein>
<dbReference type="EnsemblMetazoa" id="ISCW021348-RA">
    <property type="protein sequence ID" value="ISCW021348-PA"/>
    <property type="gene ID" value="ISCW021348"/>
</dbReference>
<dbReference type="AlphaFoldDB" id="B7Q571"/>
<dbReference type="VEuPathDB" id="VectorBase:ISCI021348"/>
<dbReference type="HOGENOM" id="CLU_1733526_0_0_1"/>
<feature type="transmembrane region" description="Helical" evidence="1">
    <location>
        <begin position="12"/>
        <end position="32"/>
    </location>
</feature>
<evidence type="ECO:0000313" key="3">
    <source>
        <dbReference type="EnsemblMetazoa" id="ISCW021348-PA"/>
    </source>
</evidence>
<reference evidence="3" key="2">
    <citation type="submission" date="2020-05" db="UniProtKB">
        <authorList>
            <consortium name="EnsemblMetazoa"/>
        </authorList>
    </citation>
    <scope>IDENTIFICATION</scope>
    <source>
        <strain evidence="3">wikel</strain>
    </source>
</reference>
<gene>
    <name evidence="2" type="ORF">IscW_ISCW021348</name>
</gene>
<evidence type="ECO:0000256" key="1">
    <source>
        <dbReference type="SAM" id="Phobius"/>
    </source>
</evidence>
<evidence type="ECO:0000313" key="4">
    <source>
        <dbReference type="Proteomes" id="UP000001555"/>
    </source>
</evidence>
<keyword evidence="1" id="KW-0472">Membrane</keyword>
<keyword evidence="4" id="KW-1185">Reference proteome</keyword>
<proteinExistence type="predicted"/>
<dbReference type="PaxDb" id="6945-B7Q571"/>
<keyword evidence="1" id="KW-0812">Transmembrane</keyword>
<dbReference type="EMBL" id="DS860059">
    <property type="protein sequence ID" value="EEC13993.1"/>
    <property type="molecule type" value="Genomic_DNA"/>
</dbReference>
<organism>
    <name type="scientific">Ixodes scapularis</name>
    <name type="common">Black-legged tick</name>
    <name type="synonym">Deer tick</name>
    <dbReference type="NCBI Taxonomy" id="6945"/>
    <lineage>
        <taxon>Eukaryota</taxon>
        <taxon>Metazoa</taxon>
        <taxon>Ecdysozoa</taxon>
        <taxon>Arthropoda</taxon>
        <taxon>Chelicerata</taxon>
        <taxon>Arachnida</taxon>
        <taxon>Acari</taxon>
        <taxon>Parasitiformes</taxon>
        <taxon>Ixodida</taxon>
        <taxon>Ixodoidea</taxon>
        <taxon>Ixodidae</taxon>
        <taxon>Ixodinae</taxon>
        <taxon>Ixodes</taxon>
    </lineage>
</organism>
<evidence type="ECO:0000313" key="2">
    <source>
        <dbReference type="EMBL" id="EEC13993.1"/>
    </source>
</evidence>
<dbReference type="Proteomes" id="UP000001555">
    <property type="component" value="Unassembled WGS sequence"/>
</dbReference>
<dbReference type="VEuPathDB" id="VectorBase:ISCW021348"/>